<evidence type="ECO:0000256" key="4">
    <source>
        <dbReference type="ARBA" id="ARBA00023136"/>
    </source>
</evidence>
<comment type="subcellular location">
    <subcellularLocation>
        <location evidence="1">Membrane</location>
        <topology evidence="1">Multi-pass membrane protein</topology>
    </subcellularLocation>
</comment>
<keyword evidence="2 6" id="KW-0812">Transmembrane</keyword>
<feature type="transmembrane region" description="Helical" evidence="6">
    <location>
        <begin position="218"/>
        <end position="235"/>
    </location>
</feature>
<protein>
    <submittedName>
        <fullName evidence="8">Solute carrier family 22 member 6</fullName>
    </submittedName>
</protein>
<feature type="transmembrane region" description="Helical" evidence="6">
    <location>
        <begin position="401"/>
        <end position="420"/>
    </location>
</feature>
<dbReference type="GO" id="GO:0016020">
    <property type="term" value="C:membrane"/>
    <property type="evidence" value="ECO:0007669"/>
    <property type="project" value="UniProtKB-SubCell"/>
</dbReference>
<keyword evidence="3 6" id="KW-1133">Transmembrane helix</keyword>
<dbReference type="SUPFAM" id="SSF103473">
    <property type="entry name" value="MFS general substrate transporter"/>
    <property type="match status" value="1"/>
</dbReference>
<dbReference type="EMBL" id="KK101784">
    <property type="protein sequence ID" value="KIY99647.1"/>
    <property type="molecule type" value="Genomic_DNA"/>
</dbReference>
<dbReference type="Pfam" id="PF07690">
    <property type="entry name" value="MFS_1"/>
    <property type="match status" value="1"/>
</dbReference>
<name>A0A0D2JK88_9CHLO</name>
<evidence type="ECO:0000313" key="8">
    <source>
        <dbReference type="EMBL" id="KIY99647.1"/>
    </source>
</evidence>
<dbReference type="Gene3D" id="1.20.1250.20">
    <property type="entry name" value="MFS general substrate transporter like domains"/>
    <property type="match status" value="1"/>
</dbReference>
<feature type="compositionally biased region" description="Basic and acidic residues" evidence="5">
    <location>
        <begin position="628"/>
        <end position="639"/>
    </location>
</feature>
<dbReference type="PROSITE" id="PS50850">
    <property type="entry name" value="MFS"/>
    <property type="match status" value="1"/>
</dbReference>
<evidence type="ECO:0000256" key="2">
    <source>
        <dbReference type="ARBA" id="ARBA00022692"/>
    </source>
</evidence>
<evidence type="ECO:0000256" key="1">
    <source>
        <dbReference type="ARBA" id="ARBA00004141"/>
    </source>
</evidence>
<feature type="compositionally biased region" description="Gly residues" evidence="5">
    <location>
        <begin position="658"/>
        <end position="671"/>
    </location>
</feature>
<feature type="transmembrane region" description="Helical" evidence="6">
    <location>
        <begin position="190"/>
        <end position="211"/>
    </location>
</feature>
<evidence type="ECO:0000313" key="9">
    <source>
        <dbReference type="Proteomes" id="UP000054498"/>
    </source>
</evidence>
<dbReference type="RefSeq" id="XP_013898667.1">
    <property type="nucleotide sequence ID" value="XM_014043213.1"/>
</dbReference>
<reference evidence="8 9" key="1">
    <citation type="journal article" date="2013" name="BMC Genomics">
        <title>Reconstruction of the lipid metabolism for the microalga Monoraphidium neglectum from its genome sequence reveals characteristics suitable for biofuel production.</title>
        <authorList>
            <person name="Bogen C."/>
            <person name="Al-Dilaimi A."/>
            <person name="Albersmeier A."/>
            <person name="Wichmann J."/>
            <person name="Grundmann M."/>
            <person name="Rupp O."/>
            <person name="Lauersen K.J."/>
            <person name="Blifernez-Klassen O."/>
            <person name="Kalinowski J."/>
            <person name="Goesmann A."/>
            <person name="Mussgnug J.H."/>
            <person name="Kruse O."/>
        </authorList>
    </citation>
    <scope>NUCLEOTIDE SEQUENCE [LARGE SCALE GENOMIC DNA]</scope>
    <source>
        <strain evidence="8 9">SAG 48.87</strain>
    </source>
</reference>
<dbReference type="GeneID" id="25741191"/>
<feature type="region of interest" description="Disordered" evidence="5">
    <location>
        <begin position="606"/>
        <end position="672"/>
    </location>
</feature>
<dbReference type="PANTHER" id="PTHR24064">
    <property type="entry name" value="SOLUTE CARRIER FAMILY 22 MEMBER"/>
    <property type="match status" value="1"/>
</dbReference>
<feature type="region of interest" description="Disordered" evidence="5">
    <location>
        <begin position="327"/>
        <end position="383"/>
    </location>
</feature>
<sequence length="765" mass="77648">MGLDDQRARQAPEADIDIDIHVTAPTPVEIRSSSGKHRGAAATAGGRVAPSSPPVGVKPAALTLDDALTHHVGAFGAGQIVLLVVASMSWVSLACVALAMVFLTADPVRSQSWRCTSSEDAACAAAWAVAHADPGPFCELPRSAYKFTPLRLSVVSDFGLVCADGWRVALANSAYFVGWLSDRSGRRTCLIASNIATALACVLCAAAPGIWTYAACRCLIGFAAAGLPIGSYLLATEAVGPALRGVAGLTTQLIYHPGEWLLPLLSSLLHDWRHLNLSLACVCLFGAAAATLIPESPRWLLSQGRAEEAEGVVAWLAGWNGREMPAGARLSSGDAEEAPKAGGAAGSTGKGYSRVHQQDAEAEGAPATQKQLQAATDGGTGGGDPQSWRVLFSHPLLRRSLLVTSGLAAVAAITFFVAGLTSDALEGYSVEGAFFITSLAEVPAYIIGMAAIDTAGRKATVLTFLMISGLSCLGCAILGPGLAQIILATVNRGVISAAWGCVYIVAAETCITPLRSQALGINNQAARLAGVLAPGVPFLAARLRAPGLSFWVMGVIGVAASAAVLLLPETRGVPQADTIEQLEEIHSASACRAAGGAAGAAAAATHKGAAPTAHRQGGPRGGAGVADHCGRGESVVREEFWDDAYEEPDVERRPLVGRGAGGSGGGGGAGSRGTCVAPPAALGRRPSGLAAVWSSFSFSSGSSGDVLDVDAGAAPDAPSGRGRRGGGGQRGGGAAAARGAPHLREEAWVQLGSQGSSSARGTWVL</sequence>
<evidence type="ECO:0000256" key="6">
    <source>
        <dbReference type="SAM" id="Phobius"/>
    </source>
</evidence>
<evidence type="ECO:0000256" key="3">
    <source>
        <dbReference type="ARBA" id="ARBA00022989"/>
    </source>
</evidence>
<feature type="region of interest" description="Disordered" evidence="5">
    <location>
        <begin position="29"/>
        <end position="52"/>
    </location>
</feature>
<dbReference type="AlphaFoldDB" id="A0A0D2JK88"/>
<keyword evidence="9" id="KW-1185">Reference proteome</keyword>
<dbReference type="OrthoDB" id="548097at2759"/>
<accession>A0A0D2JK88</accession>
<dbReference type="KEGG" id="mng:MNEG_8315"/>
<feature type="transmembrane region" description="Helical" evidence="6">
    <location>
        <begin position="275"/>
        <end position="293"/>
    </location>
</feature>
<feature type="transmembrane region" description="Helical" evidence="6">
    <location>
        <begin position="432"/>
        <end position="452"/>
    </location>
</feature>
<dbReference type="InterPro" id="IPR020846">
    <property type="entry name" value="MFS_dom"/>
</dbReference>
<feature type="transmembrane region" description="Helical" evidence="6">
    <location>
        <begin position="464"/>
        <end position="487"/>
    </location>
</feature>
<dbReference type="InterPro" id="IPR011701">
    <property type="entry name" value="MFS"/>
</dbReference>
<evidence type="ECO:0000259" key="7">
    <source>
        <dbReference type="PROSITE" id="PS50850"/>
    </source>
</evidence>
<feature type="transmembrane region" description="Helical" evidence="6">
    <location>
        <begin position="493"/>
        <end position="514"/>
    </location>
</feature>
<feature type="compositionally biased region" description="Gly residues" evidence="5">
    <location>
        <begin position="725"/>
        <end position="734"/>
    </location>
</feature>
<feature type="compositionally biased region" description="Acidic residues" evidence="5">
    <location>
        <begin position="640"/>
        <end position="649"/>
    </location>
</feature>
<dbReference type="Proteomes" id="UP000054498">
    <property type="component" value="Unassembled WGS sequence"/>
</dbReference>
<feature type="transmembrane region" description="Helical" evidence="6">
    <location>
        <begin position="80"/>
        <end position="103"/>
    </location>
</feature>
<proteinExistence type="predicted"/>
<keyword evidence="4 6" id="KW-0472">Membrane</keyword>
<gene>
    <name evidence="8" type="ORF">MNEG_8315</name>
</gene>
<evidence type="ECO:0000256" key="5">
    <source>
        <dbReference type="SAM" id="MobiDB-lite"/>
    </source>
</evidence>
<dbReference type="InterPro" id="IPR036259">
    <property type="entry name" value="MFS_trans_sf"/>
</dbReference>
<dbReference type="GO" id="GO:0022857">
    <property type="term" value="F:transmembrane transporter activity"/>
    <property type="evidence" value="ECO:0007669"/>
    <property type="project" value="InterPro"/>
</dbReference>
<organism evidence="8 9">
    <name type="scientific">Monoraphidium neglectum</name>
    <dbReference type="NCBI Taxonomy" id="145388"/>
    <lineage>
        <taxon>Eukaryota</taxon>
        <taxon>Viridiplantae</taxon>
        <taxon>Chlorophyta</taxon>
        <taxon>core chlorophytes</taxon>
        <taxon>Chlorophyceae</taxon>
        <taxon>CS clade</taxon>
        <taxon>Sphaeropleales</taxon>
        <taxon>Selenastraceae</taxon>
        <taxon>Monoraphidium</taxon>
    </lineage>
</organism>
<feature type="region of interest" description="Disordered" evidence="5">
    <location>
        <begin position="700"/>
        <end position="741"/>
    </location>
</feature>
<feature type="compositionally biased region" description="Low complexity" evidence="5">
    <location>
        <begin position="711"/>
        <end position="720"/>
    </location>
</feature>
<feature type="domain" description="Major facilitator superfamily (MFS) profile" evidence="7">
    <location>
        <begin position="92"/>
        <end position="572"/>
    </location>
</feature>
<feature type="transmembrane region" description="Helical" evidence="6">
    <location>
        <begin position="549"/>
        <end position="567"/>
    </location>
</feature>